<dbReference type="Gene3D" id="3.30.70.790">
    <property type="entry name" value="UreE, C-terminal domain"/>
    <property type="match status" value="1"/>
</dbReference>
<proteinExistence type="predicted"/>
<accession>A0A225MBJ0</accession>
<dbReference type="RefSeq" id="WP_088604648.1">
    <property type="nucleotide sequence ID" value="NZ_NJIH01000009.1"/>
</dbReference>
<evidence type="ECO:0000313" key="2">
    <source>
        <dbReference type="EMBL" id="OWT57643.1"/>
    </source>
</evidence>
<dbReference type="Proteomes" id="UP000214603">
    <property type="component" value="Unassembled WGS sequence"/>
</dbReference>
<keyword evidence="3" id="KW-1185">Reference proteome</keyword>
<dbReference type="OrthoDB" id="8687623at2"/>
<protein>
    <recommendedName>
        <fullName evidence="1">DUF2007 domain-containing protein</fullName>
    </recommendedName>
</protein>
<sequence>MVPVYTPKSEPETAVIVALMEAYGIAYFMQGGAFGTMYPGPVSNSLNARTLMVEDDQAELARELLRPFL</sequence>
<gene>
    <name evidence="2" type="ORF">CEY11_17315</name>
</gene>
<feature type="domain" description="DUF2007" evidence="1">
    <location>
        <begin position="1"/>
        <end position="66"/>
    </location>
</feature>
<organism evidence="2 3">
    <name type="scientific">Candidimonas nitroreducens</name>
    <dbReference type="NCBI Taxonomy" id="683354"/>
    <lineage>
        <taxon>Bacteria</taxon>
        <taxon>Pseudomonadati</taxon>
        <taxon>Pseudomonadota</taxon>
        <taxon>Betaproteobacteria</taxon>
        <taxon>Burkholderiales</taxon>
        <taxon>Alcaligenaceae</taxon>
        <taxon>Candidimonas</taxon>
    </lineage>
</organism>
<evidence type="ECO:0000313" key="3">
    <source>
        <dbReference type="Proteomes" id="UP000214603"/>
    </source>
</evidence>
<dbReference type="InterPro" id="IPR018551">
    <property type="entry name" value="DUF2007"/>
</dbReference>
<comment type="caution">
    <text evidence="2">The sequence shown here is derived from an EMBL/GenBank/DDBJ whole genome shotgun (WGS) entry which is preliminary data.</text>
</comment>
<dbReference type="AlphaFoldDB" id="A0A225MBJ0"/>
<evidence type="ECO:0000259" key="1">
    <source>
        <dbReference type="Pfam" id="PF09413"/>
    </source>
</evidence>
<name>A0A225MBJ0_9BURK</name>
<dbReference type="EMBL" id="NJIH01000009">
    <property type="protein sequence ID" value="OWT57643.1"/>
    <property type="molecule type" value="Genomic_DNA"/>
</dbReference>
<dbReference type="Pfam" id="PF09413">
    <property type="entry name" value="DUF2007"/>
    <property type="match status" value="1"/>
</dbReference>
<reference evidence="3" key="1">
    <citation type="submission" date="2017-06" db="EMBL/GenBank/DDBJ databases">
        <title>Herbaspirillum phytohormonus sp. nov., isolated from the root nodule of Robinia pseudoacacia in lead-zinc mine.</title>
        <authorList>
            <person name="Fan M."/>
            <person name="Lin Y."/>
        </authorList>
    </citation>
    <scope>NUCLEOTIDE SEQUENCE [LARGE SCALE GENOMIC DNA]</scope>
    <source>
        <strain evidence="3">SC-089</strain>
    </source>
</reference>